<feature type="transmembrane region" description="Helical" evidence="6">
    <location>
        <begin position="155"/>
        <end position="178"/>
    </location>
</feature>
<evidence type="ECO:0000256" key="6">
    <source>
        <dbReference type="SAM" id="Phobius"/>
    </source>
</evidence>
<keyword evidence="4 6" id="KW-1133">Transmembrane helix</keyword>
<evidence type="ECO:0000313" key="7">
    <source>
        <dbReference type="EMBL" id="AJW30004.1"/>
    </source>
</evidence>
<protein>
    <submittedName>
        <fullName evidence="7">Type IV secretion protein VirB6</fullName>
    </submittedName>
</protein>
<feature type="transmembrane region" description="Helical" evidence="6">
    <location>
        <begin position="184"/>
        <end position="204"/>
    </location>
</feature>
<comment type="similarity">
    <text evidence="2">Belongs to the TrbL/VirB6 family.</text>
</comment>
<dbReference type="RefSeq" id="WP_181377335.1">
    <property type="nucleotide sequence ID" value="NZ_KM659092.1"/>
</dbReference>
<evidence type="ECO:0000256" key="3">
    <source>
        <dbReference type="ARBA" id="ARBA00022692"/>
    </source>
</evidence>
<feature type="transmembrane region" description="Helical" evidence="6">
    <location>
        <begin position="79"/>
        <end position="98"/>
    </location>
</feature>
<dbReference type="Pfam" id="PF04610">
    <property type="entry name" value="TrbL"/>
    <property type="match status" value="1"/>
</dbReference>
<feature type="transmembrane region" description="Helical" evidence="6">
    <location>
        <begin position="42"/>
        <end position="59"/>
    </location>
</feature>
<name>A0A0D5A0R4_9HYPH</name>
<keyword evidence="5 6" id="KW-0472">Membrane</keyword>
<evidence type="ECO:0000256" key="5">
    <source>
        <dbReference type="ARBA" id="ARBA00023136"/>
    </source>
</evidence>
<gene>
    <name evidence="7" type="ORF">pLM19O2_p59</name>
</gene>
<comment type="subcellular location">
    <subcellularLocation>
        <location evidence="1">Membrane</location>
        <topology evidence="1">Multi-pass membrane protein</topology>
    </subcellularLocation>
</comment>
<organism evidence="7">
    <name type="scientific">Ochrobactrum sp. LM19</name>
    <dbReference type="NCBI Taxonomy" id="1449781"/>
    <lineage>
        <taxon>Bacteria</taxon>
        <taxon>Pseudomonadati</taxon>
        <taxon>Pseudomonadota</taxon>
        <taxon>Alphaproteobacteria</taxon>
        <taxon>Hyphomicrobiales</taxon>
        <taxon>Brucellaceae</taxon>
        <taxon>Brucella/Ochrobactrum group</taxon>
        <taxon>Ochrobactrum</taxon>
    </lineage>
</organism>
<geneLocation type="plasmid" evidence="7">
    <name>pLM19O2</name>
</geneLocation>
<keyword evidence="3 6" id="KW-0812">Transmembrane</keyword>
<feature type="transmembrane region" description="Helical" evidence="6">
    <location>
        <begin position="211"/>
        <end position="236"/>
    </location>
</feature>
<accession>A0A0D5A0R4</accession>
<dbReference type="GO" id="GO:0016020">
    <property type="term" value="C:membrane"/>
    <property type="evidence" value="ECO:0007669"/>
    <property type="project" value="UniProtKB-SubCell"/>
</dbReference>
<proteinExistence type="inferred from homology"/>
<dbReference type="InterPro" id="IPR007688">
    <property type="entry name" value="Conjugal_tfr_TrbL/VirB6"/>
</dbReference>
<dbReference type="GO" id="GO:0030255">
    <property type="term" value="P:protein secretion by the type IV secretion system"/>
    <property type="evidence" value="ECO:0007669"/>
    <property type="project" value="InterPro"/>
</dbReference>
<feature type="transmembrane region" description="Helical" evidence="6">
    <location>
        <begin position="251"/>
        <end position="270"/>
    </location>
</feature>
<dbReference type="EMBL" id="KM659092">
    <property type="protein sequence ID" value="AJW30004.1"/>
    <property type="molecule type" value="Genomic_DNA"/>
</dbReference>
<keyword evidence="7" id="KW-0614">Plasmid</keyword>
<evidence type="ECO:0000256" key="1">
    <source>
        <dbReference type="ARBA" id="ARBA00004141"/>
    </source>
</evidence>
<evidence type="ECO:0000256" key="4">
    <source>
        <dbReference type="ARBA" id="ARBA00022989"/>
    </source>
</evidence>
<sequence length="339" mass="36331">MEQLDLGTTDPFRGFIDTAFTRVDTLGNEVVASFYEEMTRQLNPVVTAFMTIYIVWMGYQMYFGDSPVSLKYFVEKVGGLALAFTFAMHWATFEPIVAKPLMQTPNGIATAVCSIIGGDGCGSESGGTAQALNQILTAGYNASDQVRAAGGLTGVGLMILAIAMMLIVGLFISSAIGLLMLAKIAIILLLALAPIFVACWLFPITRPMMHGWITVIAGFVVLQIVVFGMLGFSLFLVKDVVTNLSDKGTDVTMAEIVPFLVMIVVCFALLKQSIPIALGIAGGARIENNSGYGQHSRRIGRLGQFMVDRVQSRLGATEPPPSIQASASQVITAARDARR</sequence>
<evidence type="ECO:0000256" key="2">
    <source>
        <dbReference type="ARBA" id="ARBA00007802"/>
    </source>
</evidence>
<dbReference type="AlphaFoldDB" id="A0A0D5A0R4"/>
<reference evidence="7" key="1">
    <citation type="submission" date="2014-09" db="EMBL/GenBank/DDBJ databases">
        <title>The mobilome of the heavy metals and metalloids hypertolerant bacteria from the Lubin copper mine (Poland).</title>
        <authorList>
            <person name="Dziewit L."/>
            <person name="Bartosik D."/>
        </authorList>
    </citation>
    <scope>NUCLEOTIDE SEQUENCE</scope>
    <source>
        <plasmid evidence="7">pLM19O2</plasmid>
    </source>
</reference>